<dbReference type="PROSITE" id="PS00108">
    <property type="entry name" value="PROTEIN_KINASE_ST"/>
    <property type="match status" value="1"/>
</dbReference>
<keyword evidence="1 3" id="KW-0547">Nucleotide-binding</keyword>
<evidence type="ECO:0000313" key="5">
    <source>
        <dbReference type="EMBL" id="MCZ4553193.1"/>
    </source>
</evidence>
<comment type="caution">
    <text evidence="5">The sequence shown here is derived from an EMBL/GenBank/DDBJ whole genome shotgun (WGS) entry which is preliminary data.</text>
</comment>
<dbReference type="EMBL" id="JAPWIE010000008">
    <property type="protein sequence ID" value="MCZ4553193.1"/>
    <property type="molecule type" value="Genomic_DNA"/>
</dbReference>
<feature type="domain" description="Protein kinase" evidence="4">
    <location>
        <begin position="21"/>
        <end position="280"/>
    </location>
</feature>
<evidence type="ECO:0000259" key="4">
    <source>
        <dbReference type="PROSITE" id="PS50011"/>
    </source>
</evidence>
<evidence type="ECO:0000256" key="3">
    <source>
        <dbReference type="PROSITE-ProRule" id="PRU10141"/>
    </source>
</evidence>
<dbReference type="Proteomes" id="UP001067235">
    <property type="component" value="Unassembled WGS sequence"/>
</dbReference>
<dbReference type="InterPro" id="IPR011009">
    <property type="entry name" value="Kinase-like_dom_sf"/>
</dbReference>
<organism evidence="5 6">
    <name type="scientific">Gordonia rubripertincta</name>
    <name type="common">Rhodococcus corallinus</name>
    <dbReference type="NCBI Taxonomy" id="36822"/>
    <lineage>
        <taxon>Bacteria</taxon>
        <taxon>Bacillati</taxon>
        <taxon>Actinomycetota</taxon>
        <taxon>Actinomycetes</taxon>
        <taxon>Mycobacteriales</taxon>
        <taxon>Gordoniaceae</taxon>
        <taxon>Gordonia</taxon>
    </lineage>
</organism>
<reference evidence="5" key="1">
    <citation type="submission" date="2022-12" db="EMBL/GenBank/DDBJ databases">
        <authorList>
            <person name="Krivoruchko A.V."/>
            <person name="Elkin A."/>
        </authorList>
    </citation>
    <scope>NUCLEOTIDE SEQUENCE</scope>
    <source>
        <strain evidence="5">IEGM 1388</strain>
    </source>
</reference>
<dbReference type="PANTHER" id="PTHR48011:SF4">
    <property type="entry name" value="MITOGEN-ACTIVATED PROTEIN KINASE KINASE KINASE 19"/>
    <property type="match status" value="1"/>
</dbReference>
<keyword evidence="5" id="KW-0418">Kinase</keyword>
<protein>
    <submittedName>
        <fullName evidence="5">Protein kinase</fullName>
    </submittedName>
</protein>
<proteinExistence type="predicted"/>
<dbReference type="GO" id="GO:0016301">
    <property type="term" value="F:kinase activity"/>
    <property type="evidence" value="ECO:0007669"/>
    <property type="project" value="UniProtKB-KW"/>
</dbReference>
<dbReference type="Pfam" id="PF00069">
    <property type="entry name" value="Pkinase"/>
    <property type="match status" value="1"/>
</dbReference>
<dbReference type="Gene3D" id="1.10.510.10">
    <property type="entry name" value="Transferase(Phosphotransferase) domain 1"/>
    <property type="match status" value="1"/>
</dbReference>
<dbReference type="InterPro" id="IPR008271">
    <property type="entry name" value="Ser/Thr_kinase_AS"/>
</dbReference>
<dbReference type="InterPro" id="IPR000719">
    <property type="entry name" value="Prot_kinase_dom"/>
</dbReference>
<name>A0ABT4N1Q6_GORRU</name>
<dbReference type="InterPro" id="IPR052751">
    <property type="entry name" value="Plant_MAPKKK"/>
</dbReference>
<sequence length="285" mass="29955">MFVDGTPSTDSRRVPPVIADYRIVRGLGAGSHGLCYLAIPPERLGLEVEHVALKVFSNPCGEDAFHRGARELRTFAAVDSGYLVHLYEAALHDLFMYSMVYFAGGSMAAPAMPLQRDQALAVLECAARGAHDMHEAGLVHGDIKPANVMIAGTGAGGPAGALSGLGLARVITAATAVSGIGSSATLEFADPDTLVGQTPSRATDLWALGATIHRALTGEGLYGELPDMQPLVAIRTVQSTKPKLSESLSPAERDLISECLAPHSDRFRTAAELAERIAALRSSSR</sequence>
<dbReference type="SUPFAM" id="SSF56112">
    <property type="entry name" value="Protein kinase-like (PK-like)"/>
    <property type="match status" value="1"/>
</dbReference>
<evidence type="ECO:0000256" key="2">
    <source>
        <dbReference type="ARBA" id="ARBA00022840"/>
    </source>
</evidence>
<dbReference type="Gene3D" id="3.30.200.20">
    <property type="entry name" value="Phosphorylase Kinase, domain 1"/>
    <property type="match status" value="1"/>
</dbReference>
<dbReference type="PROSITE" id="PS00107">
    <property type="entry name" value="PROTEIN_KINASE_ATP"/>
    <property type="match status" value="1"/>
</dbReference>
<dbReference type="RefSeq" id="WP_301573851.1">
    <property type="nucleotide sequence ID" value="NZ_JAPWIE010000008.1"/>
</dbReference>
<dbReference type="PROSITE" id="PS50011">
    <property type="entry name" value="PROTEIN_KINASE_DOM"/>
    <property type="match status" value="1"/>
</dbReference>
<dbReference type="PANTHER" id="PTHR48011">
    <property type="entry name" value="CCR4-NOT TRANSCRIPTIONAL COMPLEX SUBUNIT CAF120-RELATED"/>
    <property type="match status" value="1"/>
</dbReference>
<dbReference type="SMART" id="SM00220">
    <property type="entry name" value="S_TKc"/>
    <property type="match status" value="1"/>
</dbReference>
<keyword evidence="5" id="KW-0808">Transferase</keyword>
<keyword evidence="2 3" id="KW-0067">ATP-binding</keyword>
<keyword evidence="6" id="KW-1185">Reference proteome</keyword>
<accession>A0ABT4N1Q6</accession>
<feature type="binding site" evidence="3">
    <location>
        <position position="54"/>
    </location>
    <ligand>
        <name>ATP</name>
        <dbReference type="ChEBI" id="CHEBI:30616"/>
    </ligand>
</feature>
<gene>
    <name evidence="5" type="ORF">O4213_24635</name>
</gene>
<evidence type="ECO:0000256" key="1">
    <source>
        <dbReference type="ARBA" id="ARBA00022741"/>
    </source>
</evidence>
<evidence type="ECO:0000313" key="6">
    <source>
        <dbReference type="Proteomes" id="UP001067235"/>
    </source>
</evidence>
<dbReference type="InterPro" id="IPR017441">
    <property type="entry name" value="Protein_kinase_ATP_BS"/>
</dbReference>